<dbReference type="AlphaFoldDB" id="A0A9P7RMR6"/>
<name>A0A9P7RMR6_9AGAR</name>
<dbReference type="KEGG" id="more:E1B28_002393"/>
<organism evidence="1 2">
    <name type="scientific">Marasmius oreades</name>
    <name type="common">fairy-ring Marasmius</name>
    <dbReference type="NCBI Taxonomy" id="181124"/>
    <lineage>
        <taxon>Eukaryota</taxon>
        <taxon>Fungi</taxon>
        <taxon>Dikarya</taxon>
        <taxon>Basidiomycota</taxon>
        <taxon>Agaricomycotina</taxon>
        <taxon>Agaricomycetes</taxon>
        <taxon>Agaricomycetidae</taxon>
        <taxon>Agaricales</taxon>
        <taxon>Marasmiineae</taxon>
        <taxon>Marasmiaceae</taxon>
        <taxon>Marasmius</taxon>
    </lineage>
</organism>
<accession>A0A9P7RMR6</accession>
<protein>
    <submittedName>
        <fullName evidence="1">Uncharacterized protein</fullName>
    </submittedName>
</protein>
<reference evidence="1" key="1">
    <citation type="journal article" date="2021" name="Genome Biol. Evol.">
        <title>The assembled and annotated genome of the fairy-ring fungus Marasmius oreades.</title>
        <authorList>
            <person name="Hiltunen M."/>
            <person name="Ament-Velasquez S.L."/>
            <person name="Johannesson H."/>
        </authorList>
    </citation>
    <scope>NUCLEOTIDE SEQUENCE</scope>
    <source>
        <strain evidence="1">03SP1</strain>
    </source>
</reference>
<evidence type="ECO:0000313" key="2">
    <source>
        <dbReference type="Proteomes" id="UP001049176"/>
    </source>
</evidence>
<dbReference type="GeneID" id="66071469"/>
<comment type="caution">
    <text evidence="1">The sequence shown here is derived from an EMBL/GenBank/DDBJ whole genome shotgun (WGS) entry which is preliminary data.</text>
</comment>
<proteinExistence type="predicted"/>
<dbReference type="RefSeq" id="XP_043002910.1">
    <property type="nucleotide sequence ID" value="XM_043159310.1"/>
</dbReference>
<dbReference type="Proteomes" id="UP001049176">
    <property type="component" value="Chromosome 10"/>
</dbReference>
<gene>
    <name evidence="1" type="ORF">E1B28_002393</name>
</gene>
<evidence type="ECO:0000313" key="1">
    <source>
        <dbReference type="EMBL" id="KAG7086439.1"/>
    </source>
</evidence>
<sequence length="143" mass="15592">MTFSSETVPDASVIRIQSYLPCSSSRKALAIASTIQSAAIVLVGLSKFIQRCPALFPPEFMISLATRGSPVKMVLPFDVPDDAERWVDEQDRRNNGCFDDSDVSPISTSFLPLLHMSLREIERSLSSANDVLASPFLSPVGSQ</sequence>
<dbReference type="EMBL" id="CM032190">
    <property type="protein sequence ID" value="KAG7086439.1"/>
    <property type="molecule type" value="Genomic_DNA"/>
</dbReference>
<keyword evidence="2" id="KW-1185">Reference proteome</keyword>